<protein>
    <submittedName>
        <fullName evidence="1">Uncharacterized protein</fullName>
    </submittedName>
</protein>
<organism evidence="1 2">
    <name type="scientific">Caloramator mitchellensis</name>
    <dbReference type="NCBI Taxonomy" id="908809"/>
    <lineage>
        <taxon>Bacteria</taxon>
        <taxon>Bacillati</taxon>
        <taxon>Bacillota</taxon>
        <taxon>Clostridia</taxon>
        <taxon>Eubacteriales</taxon>
        <taxon>Clostridiaceae</taxon>
        <taxon>Caloramator</taxon>
    </lineage>
</organism>
<dbReference type="Proteomes" id="UP000052015">
    <property type="component" value="Unassembled WGS sequence"/>
</dbReference>
<dbReference type="AlphaFoldDB" id="A0A0R3JS70"/>
<dbReference type="EMBL" id="LKHP01000011">
    <property type="protein sequence ID" value="KRQ86329.1"/>
    <property type="molecule type" value="Genomic_DNA"/>
</dbReference>
<proteinExistence type="predicted"/>
<gene>
    <name evidence="1" type="ORF">ABG79_01841</name>
</gene>
<keyword evidence="2" id="KW-1185">Reference proteome</keyword>
<dbReference type="RefSeq" id="WP_057979165.1">
    <property type="nucleotide sequence ID" value="NZ_LKHP01000011.1"/>
</dbReference>
<name>A0A0R3JS70_CALMK</name>
<evidence type="ECO:0000313" key="1">
    <source>
        <dbReference type="EMBL" id="KRQ86329.1"/>
    </source>
</evidence>
<accession>A0A0R3JS70</accession>
<comment type="caution">
    <text evidence="1">The sequence shown here is derived from an EMBL/GenBank/DDBJ whole genome shotgun (WGS) entry which is preliminary data.</text>
</comment>
<dbReference type="OrthoDB" id="1953694at2"/>
<reference evidence="1 2" key="1">
    <citation type="submission" date="2015-09" db="EMBL/GenBank/DDBJ databases">
        <title>Draft genome sequence of a Caloramator mitchellensis, a moderate thermophile from the Great Artesian Basin of Australia.</title>
        <authorList>
            <person name="Patel B.K."/>
        </authorList>
    </citation>
    <scope>NUCLEOTIDE SEQUENCE [LARGE SCALE GENOMIC DNA]</scope>
    <source>
        <strain evidence="1 2">VF08</strain>
    </source>
</reference>
<evidence type="ECO:0000313" key="2">
    <source>
        <dbReference type="Proteomes" id="UP000052015"/>
    </source>
</evidence>
<sequence>MIYKPNEVKSLKKGQSINVEINEALMVLRRNFCGVYELYSQKNQRHVEYFDNLNFFKIRYADLNKKFPLVNLSMQRLEIFSISKKIPKESLLKWFNEYGKIIHENTKYLDGIKIEYYIWISETDGSASRFNIAEFDDEYTLNIPAKIARKAS</sequence>